<comment type="caution">
    <text evidence="1">The sequence shown here is derived from an EMBL/GenBank/DDBJ whole genome shotgun (WGS) entry which is preliminary data.</text>
</comment>
<gene>
    <name evidence="1" type="ORF">FA13DRAFT_1608421</name>
</gene>
<dbReference type="OrthoDB" id="2553859at2759"/>
<evidence type="ECO:0000313" key="2">
    <source>
        <dbReference type="Proteomes" id="UP000298030"/>
    </source>
</evidence>
<dbReference type="EMBL" id="QPFP01000488">
    <property type="protein sequence ID" value="TEB09855.1"/>
    <property type="molecule type" value="Genomic_DNA"/>
</dbReference>
<feature type="non-terminal residue" evidence="1">
    <location>
        <position position="78"/>
    </location>
</feature>
<dbReference type="AlphaFoldDB" id="A0A4Y7RLK2"/>
<feature type="non-terminal residue" evidence="1">
    <location>
        <position position="1"/>
    </location>
</feature>
<name>A0A4Y7RLK2_COPMI</name>
<evidence type="ECO:0000313" key="1">
    <source>
        <dbReference type="EMBL" id="TEB09855.1"/>
    </source>
</evidence>
<dbReference type="Proteomes" id="UP000298030">
    <property type="component" value="Unassembled WGS sequence"/>
</dbReference>
<organism evidence="1 2">
    <name type="scientific">Coprinellus micaceus</name>
    <name type="common">Glistening ink-cap mushroom</name>
    <name type="synonym">Coprinus micaceus</name>
    <dbReference type="NCBI Taxonomy" id="71717"/>
    <lineage>
        <taxon>Eukaryota</taxon>
        <taxon>Fungi</taxon>
        <taxon>Dikarya</taxon>
        <taxon>Basidiomycota</taxon>
        <taxon>Agaricomycotina</taxon>
        <taxon>Agaricomycetes</taxon>
        <taxon>Agaricomycetidae</taxon>
        <taxon>Agaricales</taxon>
        <taxon>Agaricineae</taxon>
        <taxon>Psathyrellaceae</taxon>
        <taxon>Coprinellus</taxon>
    </lineage>
</organism>
<reference evidence="1 2" key="1">
    <citation type="journal article" date="2019" name="Nat. Ecol. Evol.">
        <title>Megaphylogeny resolves global patterns of mushroom evolution.</title>
        <authorList>
            <person name="Varga T."/>
            <person name="Krizsan K."/>
            <person name="Foldi C."/>
            <person name="Dima B."/>
            <person name="Sanchez-Garcia M."/>
            <person name="Sanchez-Ramirez S."/>
            <person name="Szollosi G.J."/>
            <person name="Szarkandi J.G."/>
            <person name="Papp V."/>
            <person name="Albert L."/>
            <person name="Andreopoulos W."/>
            <person name="Angelini C."/>
            <person name="Antonin V."/>
            <person name="Barry K.W."/>
            <person name="Bougher N.L."/>
            <person name="Buchanan P."/>
            <person name="Buyck B."/>
            <person name="Bense V."/>
            <person name="Catcheside P."/>
            <person name="Chovatia M."/>
            <person name="Cooper J."/>
            <person name="Damon W."/>
            <person name="Desjardin D."/>
            <person name="Finy P."/>
            <person name="Geml J."/>
            <person name="Haridas S."/>
            <person name="Hughes K."/>
            <person name="Justo A."/>
            <person name="Karasinski D."/>
            <person name="Kautmanova I."/>
            <person name="Kiss B."/>
            <person name="Kocsube S."/>
            <person name="Kotiranta H."/>
            <person name="LaButti K.M."/>
            <person name="Lechner B.E."/>
            <person name="Liimatainen K."/>
            <person name="Lipzen A."/>
            <person name="Lukacs Z."/>
            <person name="Mihaltcheva S."/>
            <person name="Morgado L.N."/>
            <person name="Niskanen T."/>
            <person name="Noordeloos M.E."/>
            <person name="Ohm R.A."/>
            <person name="Ortiz-Santana B."/>
            <person name="Ovrebo C."/>
            <person name="Racz N."/>
            <person name="Riley R."/>
            <person name="Savchenko A."/>
            <person name="Shiryaev A."/>
            <person name="Soop K."/>
            <person name="Spirin V."/>
            <person name="Szebenyi C."/>
            <person name="Tomsovsky M."/>
            <person name="Tulloss R.E."/>
            <person name="Uehling J."/>
            <person name="Grigoriev I.V."/>
            <person name="Vagvolgyi C."/>
            <person name="Papp T."/>
            <person name="Martin F.M."/>
            <person name="Miettinen O."/>
            <person name="Hibbett D.S."/>
            <person name="Nagy L.G."/>
        </authorList>
    </citation>
    <scope>NUCLEOTIDE SEQUENCE [LARGE SCALE GENOMIC DNA]</scope>
    <source>
        <strain evidence="1 2">FP101781</strain>
    </source>
</reference>
<protein>
    <submittedName>
        <fullName evidence="1">Uncharacterized protein</fullName>
    </submittedName>
</protein>
<sequence>TSAITISYEVKPPSSIDTAALETSKMYAIAVNTPVAEGQKAYYTSLRDSIAHAKDLVGEDLTVWRDRVGKAELIKEPR</sequence>
<proteinExistence type="predicted"/>
<accession>A0A4Y7RLK2</accession>
<keyword evidence="2" id="KW-1185">Reference proteome</keyword>